<dbReference type="Pfam" id="PF04616">
    <property type="entry name" value="Glyco_hydro_43"/>
    <property type="match status" value="1"/>
</dbReference>
<comment type="similarity">
    <text evidence="1">Belongs to the glycosyl hydrolase 43 family.</text>
</comment>
<dbReference type="InterPro" id="IPR013320">
    <property type="entry name" value="ConA-like_dom_sf"/>
</dbReference>
<evidence type="ECO:0000256" key="3">
    <source>
        <dbReference type="ARBA" id="ARBA00023295"/>
    </source>
</evidence>
<dbReference type="PANTHER" id="PTHR42812:SF12">
    <property type="entry name" value="BETA-XYLOSIDASE-RELATED"/>
    <property type="match status" value="1"/>
</dbReference>
<dbReference type="Gene3D" id="3.40.50.460">
    <property type="entry name" value="Phosphofructokinase domain"/>
    <property type="match status" value="1"/>
</dbReference>
<evidence type="ECO:0000313" key="8">
    <source>
        <dbReference type="Proteomes" id="UP000654075"/>
    </source>
</evidence>
<dbReference type="InterPro" id="IPR041542">
    <property type="entry name" value="GH43_C2"/>
</dbReference>
<dbReference type="GO" id="GO:0003872">
    <property type="term" value="F:6-phosphofructokinase activity"/>
    <property type="evidence" value="ECO:0007669"/>
    <property type="project" value="InterPro"/>
</dbReference>
<evidence type="ECO:0000256" key="2">
    <source>
        <dbReference type="ARBA" id="ARBA00022801"/>
    </source>
</evidence>
<evidence type="ECO:0000256" key="1">
    <source>
        <dbReference type="ARBA" id="ARBA00009865"/>
    </source>
</evidence>
<dbReference type="OrthoDB" id="408373at2759"/>
<dbReference type="InterPro" id="IPR051795">
    <property type="entry name" value="Glycosyl_Hydrlase_43"/>
</dbReference>
<dbReference type="AlphaFoldDB" id="A0A813E3Q1"/>
<dbReference type="SUPFAM" id="SSF53784">
    <property type="entry name" value="Phosphofructokinase"/>
    <property type="match status" value="1"/>
</dbReference>
<dbReference type="EMBL" id="CAJNNV010007382">
    <property type="protein sequence ID" value="CAE8594865.1"/>
    <property type="molecule type" value="Genomic_DNA"/>
</dbReference>
<dbReference type="GO" id="GO:0004553">
    <property type="term" value="F:hydrolase activity, hydrolyzing O-glycosyl compounds"/>
    <property type="evidence" value="ECO:0007669"/>
    <property type="project" value="InterPro"/>
</dbReference>
<feature type="site" description="Important for catalytic activity, responsible for pKa modulation of the active site Glu and correct orientation of both the proton donor and substrate" evidence="5">
    <location>
        <position position="270"/>
    </location>
</feature>
<keyword evidence="2" id="KW-0378">Hydrolase</keyword>
<name>A0A813E3Q1_POLGL</name>
<protein>
    <recommendedName>
        <fullName evidence="6">Beta-xylosidase C-terminal Concanavalin A-like domain-containing protein</fullName>
    </recommendedName>
</protein>
<keyword evidence="3" id="KW-0326">Glycosidase</keyword>
<dbReference type="SUPFAM" id="SSF49899">
    <property type="entry name" value="Concanavalin A-like lectins/glucanases"/>
    <property type="match status" value="1"/>
</dbReference>
<accession>A0A813E3Q1</accession>
<dbReference type="PANTHER" id="PTHR42812">
    <property type="entry name" value="BETA-XYLOSIDASE"/>
    <property type="match status" value="1"/>
</dbReference>
<organism evidence="7 8">
    <name type="scientific">Polarella glacialis</name>
    <name type="common">Dinoflagellate</name>
    <dbReference type="NCBI Taxonomy" id="89957"/>
    <lineage>
        <taxon>Eukaryota</taxon>
        <taxon>Sar</taxon>
        <taxon>Alveolata</taxon>
        <taxon>Dinophyceae</taxon>
        <taxon>Suessiales</taxon>
        <taxon>Suessiaceae</taxon>
        <taxon>Polarella</taxon>
    </lineage>
</organism>
<dbReference type="Gene3D" id="2.115.10.20">
    <property type="entry name" value="Glycosyl hydrolase domain, family 43"/>
    <property type="match status" value="1"/>
</dbReference>
<keyword evidence="8" id="KW-1185">Reference proteome</keyword>
<evidence type="ECO:0000256" key="4">
    <source>
        <dbReference type="PIRSR" id="PIRSR606710-1"/>
    </source>
</evidence>
<dbReference type="Pfam" id="PF17851">
    <property type="entry name" value="GH43_C2"/>
    <property type="match status" value="1"/>
</dbReference>
<feature type="domain" description="Beta-xylosidase C-terminal Concanavalin A-like" evidence="6">
    <location>
        <begin position="485"/>
        <end position="678"/>
    </location>
</feature>
<dbReference type="Gene3D" id="3.40.50.450">
    <property type="match status" value="1"/>
</dbReference>
<dbReference type="InterPro" id="IPR023296">
    <property type="entry name" value="Glyco_hydro_beta-prop_sf"/>
</dbReference>
<feature type="active site" description="Proton donor" evidence="4">
    <location>
        <position position="331"/>
    </location>
</feature>
<dbReference type="Proteomes" id="UP000654075">
    <property type="component" value="Unassembled WGS sequence"/>
</dbReference>
<evidence type="ECO:0000313" key="7">
    <source>
        <dbReference type="EMBL" id="CAE8594865.1"/>
    </source>
</evidence>
<dbReference type="SUPFAM" id="SSF75005">
    <property type="entry name" value="Arabinanase/levansucrase/invertase"/>
    <property type="match status" value="1"/>
</dbReference>
<evidence type="ECO:0000256" key="5">
    <source>
        <dbReference type="PIRSR" id="PIRSR606710-2"/>
    </source>
</evidence>
<reference evidence="7" key="1">
    <citation type="submission" date="2021-02" db="EMBL/GenBank/DDBJ databases">
        <authorList>
            <person name="Dougan E. K."/>
            <person name="Rhodes N."/>
            <person name="Thang M."/>
            <person name="Chan C."/>
        </authorList>
    </citation>
    <scope>NUCLEOTIDE SEQUENCE</scope>
</reference>
<comment type="caution">
    <text evidence="7">The sequence shown here is derived from an EMBL/GenBank/DDBJ whole genome shotgun (WGS) entry which is preliminary data.</text>
</comment>
<dbReference type="InterPro" id="IPR006710">
    <property type="entry name" value="Glyco_hydro_43"/>
</dbReference>
<dbReference type="CDD" id="cd18617">
    <property type="entry name" value="GH43_XynB-like"/>
    <property type="match status" value="1"/>
</dbReference>
<feature type="active site" description="Proton acceptor" evidence="4">
    <location>
        <position position="149"/>
    </location>
</feature>
<evidence type="ECO:0000259" key="6">
    <source>
        <dbReference type="Pfam" id="PF17851"/>
    </source>
</evidence>
<dbReference type="InterPro" id="IPR035966">
    <property type="entry name" value="PKF_sf"/>
</dbReference>
<proteinExistence type="inferred from homology"/>
<sequence>AYLDRDELDGSFLFGIRSFTKSNEFEIDSESFAHYLNQAGSDMLPTIRLTKVTKSIMGQVERLTERLQLDGLVFLCGPSEMMEVGKITEHLAQAKSKTSVLLILHSISGWVRLPNFVTANLGFDSACGVLAEVAGNLALSRIIPGGFPDPSICRVGDTWYLANSSFEYFPGIPIHQSVEQDLVNWELVGYGLHRPEQISGAVNLVDVKSDDGIQAPSLRYHNGTLYLITTCVYRPPGVTEGGCTNFILTAADVRGPWSEPHVIEGAPGIDPDIFFDDDGKVWYVGTTAPDKPDFGGQGELYVHELDLSSWRLTGERHPLWRGALYCGVFVEGPHMYKHEGMYYLMAAEGGTGVNHSVVIASSDKVTGPFYPNERNPILTSRHLSYDNWVHSTGHADLFQLPDGRWYMVLLGVRAEEGVPGMRRSNMGRETHLVPVTWEREPMEWCPLGPPRKNLWPVAAPDTGRVERRTALPLGIQQRQAYNSFRDDFDSTSLNLEWNFRRVPREKTYSLTARPGFLRMHAQPEVIKENVSCSLAGIRQRHSEFTYLAKMAFAPAGDGVEGGVSLFQKDDSYVNFTVSLNDGNFTVRLLIVEKDKDARLAASEPLPSFAREITFKVESKDHGYHFSYSVDDGVSFRLLAQTASDLILGFGYTGSYLGLYCSSNGKPPQEGDHADFDWVAHKAFPRQGLDLNRAVASTSPAGCGFLGF</sequence>
<dbReference type="Gene3D" id="2.60.120.200">
    <property type="match status" value="1"/>
</dbReference>
<feature type="non-terminal residue" evidence="7">
    <location>
        <position position="707"/>
    </location>
</feature>
<gene>
    <name evidence="7" type="ORF">PGLA1383_LOCUS13388</name>
</gene>